<sequence length="104" mass="12232">KDKRPRVELSPEEELEIRTCLAAIEMEEKKKEIEEKENGLRVKEEELKQKERKSEIEEKEKELKEKEEKLKQKAKSSKPFHIFGAAAVNDKVPKSAFELRGRVL</sequence>
<feature type="compositionally biased region" description="Basic and acidic residues" evidence="1">
    <location>
        <begin position="46"/>
        <end position="71"/>
    </location>
</feature>
<comment type="caution">
    <text evidence="2">The sequence shown here is derived from an EMBL/GenBank/DDBJ whole genome shotgun (WGS) entry which is preliminary data.</text>
</comment>
<accession>A0ABN8LWE9</accession>
<gene>
    <name evidence="2" type="ORF">PEVE_00004780</name>
</gene>
<proteinExistence type="predicted"/>
<evidence type="ECO:0000313" key="2">
    <source>
        <dbReference type="EMBL" id="CAH3019907.1"/>
    </source>
</evidence>
<feature type="non-terminal residue" evidence="2">
    <location>
        <position position="1"/>
    </location>
</feature>
<organism evidence="2 3">
    <name type="scientific">Porites evermanni</name>
    <dbReference type="NCBI Taxonomy" id="104178"/>
    <lineage>
        <taxon>Eukaryota</taxon>
        <taxon>Metazoa</taxon>
        <taxon>Cnidaria</taxon>
        <taxon>Anthozoa</taxon>
        <taxon>Hexacorallia</taxon>
        <taxon>Scleractinia</taxon>
        <taxon>Fungiina</taxon>
        <taxon>Poritidae</taxon>
        <taxon>Porites</taxon>
    </lineage>
</organism>
<protein>
    <submittedName>
        <fullName evidence="2">Uncharacterized protein</fullName>
    </submittedName>
</protein>
<dbReference type="Proteomes" id="UP001159427">
    <property type="component" value="Unassembled WGS sequence"/>
</dbReference>
<reference evidence="2 3" key="1">
    <citation type="submission" date="2022-05" db="EMBL/GenBank/DDBJ databases">
        <authorList>
            <consortium name="Genoscope - CEA"/>
            <person name="William W."/>
        </authorList>
    </citation>
    <scope>NUCLEOTIDE SEQUENCE [LARGE SCALE GENOMIC DNA]</scope>
</reference>
<evidence type="ECO:0000313" key="3">
    <source>
        <dbReference type="Proteomes" id="UP001159427"/>
    </source>
</evidence>
<dbReference type="EMBL" id="CALNXI010000130">
    <property type="protein sequence ID" value="CAH3019907.1"/>
    <property type="molecule type" value="Genomic_DNA"/>
</dbReference>
<keyword evidence="3" id="KW-1185">Reference proteome</keyword>
<feature type="region of interest" description="Disordered" evidence="1">
    <location>
        <begin position="46"/>
        <end position="76"/>
    </location>
</feature>
<evidence type="ECO:0000256" key="1">
    <source>
        <dbReference type="SAM" id="MobiDB-lite"/>
    </source>
</evidence>
<name>A0ABN8LWE9_9CNID</name>